<evidence type="ECO:0000313" key="2">
    <source>
        <dbReference type="Proteomes" id="UP000243515"/>
    </source>
</evidence>
<accession>A0A232LV50</accession>
<reference evidence="1 2" key="1">
    <citation type="journal article" date="2015" name="Environ. Microbiol.">
        <title>Metagenome sequence of Elaphomyces granulatus from sporocarp tissue reveals Ascomycota ectomycorrhizal fingerprints of genome expansion and a Proteobacteria-rich microbiome.</title>
        <authorList>
            <person name="Quandt C.A."/>
            <person name="Kohler A."/>
            <person name="Hesse C.N."/>
            <person name="Sharpton T.J."/>
            <person name="Martin F."/>
            <person name="Spatafora J.W."/>
        </authorList>
    </citation>
    <scope>NUCLEOTIDE SEQUENCE [LARGE SCALE GENOMIC DNA]</scope>
    <source>
        <strain evidence="1 2">OSC145934</strain>
    </source>
</reference>
<organism evidence="1 2">
    <name type="scientific">Elaphomyces granulatus</name>
    <dbReference type="NCBI Taxonomy" id="519963"/>
    <lineage>
        <taxon>Eukaryota</taxon>
        <taxon>Fungi</taxon>
        <taxon>Dikarya</taxon>
        <taxon>Ascomycota</taxon>
        <taxon>Pezizomycotina</taxon>
        <taxon>Eurotiomycetes</taxon>
        <taxon>Eurotiomycetidae</taxon>
        <taxon>Eurotiales</taxon>
        <taxon>Elaphomycetaceae</taxon>
        <taxon>Elaphomyces</taxon>
    </lineage>
</organism>
<evidence type="ECO:0000313" key="1">
    <source>
        <dbReference type="EMBL" id="OXV08023.1"/>
    </source>
</evidence>
<dbReference type="EMBL" id="NPHW01004365">
    <property type="protein sequence ID" value="OXV08023.1"/>
    <property type="molecule type" value="Genomic_DNA"/>
</dbReference>
<protein>
    <submittedName>
        <fullName evidence="1">Uncharacterized protein</fullName>
    </submittedName>
</protein>
<dbReference type="AlphaFoldDB" id="A0A232LV50"/>
<sequence>MAAVDLLWHLHYDTPRVRFSELRQFTWTILHYLFHVLLILMSNGFKDLTLTIAGGYIAPNFVFTYHFVDDLFLFESIFLHWLESLGLVYKSDTACDY</sequence>
<gene>
    <name evidence="1" type="ORF">Egran_04214</name>
</gene>
<keyword evidence="2" id="KW-1185">Reference proteome</keyword>
<dbReference type="Proteomes" id="UP000243515">
    <property type="component" value="Unassembled WGS sequence"/>
</dbReference>
<proteinExistence type="predicted"/>
<name>A0A232LV50_9EURO</name>
<comment type="caution">
    <text evidence="1">The sequence shown here is derived from an EMBL/GenBank/DDBJ whole genome shotgun (WGS) entry which is preliminary data.</text>
</comment>
<dbReference type="OrthoDB" id="3177213at2759"/>